<name>A0A139WM75_TRICA</name>
<evidence type="ECO:0000313" key="6">
    <source>
        <dbReference type="Proteomes" id="UP000007266"/>
    </source>
</evidence>
<reference evidence="5 6" key="1">
    <citation type="journal article" date="2008" name="Nature">
        <title>The genome of the model beetle and pest Tribolium castaneum.</title>
        <authorList>
            <consortium name="Tribolium Genome Sequencing Consortium"/>
            <person name="Richards S."/>
            <person name="Gibbs R.A."/>
            <person name="Weinstock G.M."/>
            <person name="Brown S.J."/>
            <person name="Denell R."/>
            <person name="Beeman R.W."/>
            <person name="Gibbs R."/>
            <person name="Beeman R.W."/>
            <person name="Brown S.J."/>
            <person name="Bucher G."/>
            <person name="Friedrich M."/>
            <person name="Grimmelikhuijzen C.J."/>
            <person name="Klingler M."/>
            <person name="Lorenzen M."/>
            <person name="Richards S."/>
            <person name="Roth S."/>
            <person name="Schroder R."/>
            <person name="Tautz D."/>
            <person name="Zdobnov E.M."/>
            <person name="Muzny D."/>
            <person name="Gibbs R.A."/>
            <person name="Weinstock G.M."/>
            <person name="Attaway T."/>
            <person name="Bell S."/>
            <person name="Buhay C.J."/>
            <person name="Chandrabose M.N."/>
            <person name="Chavez D."/>
            <person name="Clerk-Blankenburg K.P."/>
            <person name="Cree A."/>
            <person name="Dao M."/>
            <person name="Davis C."/>
            <person name="Chacko J."/>
            <person name="Dinh H."/>
            <person name="Dugan-Rocha S."/>
            <person name="Fowler G."/>
            <person name="Garner T.T."/>
            <person name="Garnes J."/>
            <person name="Gnirke A."/>
            <person name="Hawes A."/>
            <person name="Hernandez J."/>
            <person name="Hines S."/>
            <person name="Holder M."/>
            <person name="Hume J."/>
            <person name="Jhangiani S.N."/>
            <person name="Joshi V."/>
            <person name="Khan Z.M."/>
            <person name="Jackson L."/>
            <person name="Kovar C."/>
            <person name="Kowis A."/>
            <person name="Lee S."/>
            <person name="Lewis L.R."/>
            <person name="Margolis J."/>
            <person name="Morgan M."/>
            <person name="Nazareth L.V."/>
            <person name="Nguyen N."/>
            <person name="Okwuonu G."/>
            <person name="Parker D."/>
            <person name="Richards S."/>
            <person name="Ruiz S.J."/>
            <person name="Santibanez J."/>
            <person name="Savard J."/>
            <person name="Scherer S.E."/>
            <person name="Schneider B."/>
            <person name="Sodergren E."/>
            <person name="Tautz D."/>
            <person name="Vattahil S."/>
            <person name="Villasana D."/>
            <person name="White C.S."/>
            <person name="Wright R."/>
            <person name="Park Y."/>
            <person name="Beeman R.W."/>
            <person name="Lord J."/>
            <person name="Oppert B."/>
            <person name="Lorenzen M."/>
            <person name="Brown S."/>
            <person name="Wang L."/>
            <person name="Savard J."/>
            <person name="Tautz D."/>
            <person name="Richards S."/>
            <person name="Weinstock G."/>
            <person name="Gibbs R.A."/>
            <person name="Liu Y."/>
            <person name="Worley K."/>
            <person name="Weinstock G."/>
            <person name="Elsik C.G."/>
            <person name="Reese J.T."/>
            <person name="Elhaik E."/>
            <person name="Landan G."/>
            <person name="Graur D."/>
            <person name="Arensburger P."/>
            <person name="Atkinson P."/>
            <person name="Beeman R.W."/>
            <person name="Beidler J."/>
            <person name="Brown S.J."/>
            <person name="Demuth J.P."/>
            <person name="Drury D.W."/>
            <person name="Du Y.Z."/>
            <person name="Fujiwara H."/>
            <person name="Lorenzen M."/>
            <person name="Maselli V."/>
            <person name="Osanai M."/>
            <person name="Park Y."/>
            <person name="Robertson H.M."/>
            <person name="Tu Z."/>
            <person name="Wang J.J."/>
            <person name="Wang S."/>
            <person name="Richards S."/>
            <person name="Song H."/>
            <person name="Zhang L."/>
            <person name="Sodergren E."/>
            <person name="Werner D."/>
            <person name="Stanke M."/>
            <person name="Morgenstern B."/>
            <person name="Solovyev V."/>
            <person name="Kosarev P."/>
            <person name="Brown G."/>
            <person name="Chen H.C."/>
            <person name="Ermolaeva O."/>
            <person name="Hlavina W."/>
            <person name="Kapustin Y."/>
            <person name="Kiryutin B."/>
            <person name="Kitts P."/>
            <person name="Maglott D."/>
            <person name="Pruitt K."/>
            <person name="Sapojnikov V."/>
            <person name="Souvorov A."/>
            <person name="Mackey A.J."/>
            <person name="Waterhouse R.M."/>
            <person name="Wyder S."/>
            <person name="Zdobnov E.M."/>
            <person name="Zdobnov E.M."/>
            <person name="Wyder S."/>
            <person name="Kriventseva E.V."/>
            <person name="Kadowaki T."/>
            <person name="Bork P."/>
            <person name="Aranda M."/>
            <person name="Bao R."/>
            <person name="Beermann A."/>
            <person name="Berns N."/>
            <person name="Bolognesi R."/>
            <person name="Bonneton F."/>
            <person name="Bopp D."/>
            <person name="Brown S.J."/>
            <person name="Bucher G."/>
            <person name="Butts T."/>
            <person name="Chaumot A."/>
            <person name="Denell R.E."/>
            <person name="Ferrier D.E."/>
            <person name="Friedrich M."/>
            <person name="Gordon C.M."/>
            <person name="Jindra M."/>
            <person name="Klingler M."/>
            <person name="Lan Q."/>
            <person name="Lattorff H.M."/>
            <person name="Laudet V."/>
            <person name="von Levetsow C."/>
            <person name="Liu Z."/>
            <person name="Lutz R."/>
            <person name="Lynch J.A."/>
            <person name="da Fonseca R.N."/>
            <person name="Posnien N."/>
            <person name="Reuter R."/>
            <person name="Roth S."/>
            <person name="Savard J."/>
            <person name="Schinko J.B."/>
            <person name="Schmitt C."/>
            <person name="Schoppmeier M."/>
            <person name="Schroder R."/>
            <person name="Shippy T.D."/>
            <person name="Simonnet F."/>
            <person name="Marques-Souza H."/>
            <person name="Tautz D."/>
            <person name="Tomoyasu Y."/>
            <person name="Trauner J."/>
            <person name="Van der Zee M."/>
            <person name="Vervoort M."/>
            <person name="Wittkopp N."/>
            <person name="Wimmer E.A."/>
            <person name="Yang X."/>
            <person name="Jones A.K."/>
            <person name="Sattelle D.B."/>
            <person name="Ebert P.R."/>
            <person name="Nelson D."/>
            <person name="Scott J.G."/>
            <person name="Beeman R.W."/>
            <person name="Muthukrishnan S."/>
            <person name="Kramer K.J."/>
            <person name="Arakane Y."/>
            <person name="Beeman R.W."/>
            <person name="Zhu Q."/>
            <person name="Hogenkamp D."/>
            <person name="Dixit R."/>
            <person name="Oppert B."/>
            <person name="Jiang H."/>
            <person name="Zou Z."/>
            <person name="Marshall J."/>
            <person name="Elpidina E."/>
            <person name="Vinokurov K."/>
            <person name="Oppert C."/>
            <person name="Zou Z."/>
            <person name="Evans J."/>
            <person name="Lu Z."/>
            <person name="Zhao P."/>
            <person name="Sumathipala N."/>
            <person name="Altincicek B."/>
            <person name="Vilcinskas A."/>
            <person name="Williams M."/>
            <person name="Hultmark D."/>
            <person name="Hetru C."/>
            <person name="Jiang H."/>
            <person name="Grimmelikhuijzen C.J."/>
            <person name="Hauser F."/>
            <person name="Cazzamali G."/>
            <person name="Williamson M."/>
            <person name="Park Y."/>
            <person name="Li B."/>
            <person name="Tanaka Y."/>
            <person name="Predel R."/>
            <person name="Neupert S."/>
            <person name="Schachtner J."/>
            <person name="Verleyen P."/>
            <person name="Raible F."/>
            <person name="Bork P."/>
            <person name="Friedrich M."/>
            <person name="Walden K.K."/>
            <person name="Robertson H.M."/>
            <person name="Angeli S."/>
            <person name="Foret S."/>
            <person name="Bucher G."/>
            <person name="Schuetz S."/>
            <person name="Maleszka R."/>
            <person name="Wimmer E.A."/>
            <person name="Beeman R.W."/>
            <person name="Lorenzen M."/>
            <person name="Tomoyasu Y."/>
            <person name="Miller S.C."/>
            <person name="Grossmann D."/>
            <person name="Bucher G."/>
        </authorList>
    </citation>
    <scope>NUCLEOTIDE SEQUENCE [LARGE SCALE GENOMIC DNA]</scope>
    <source>
        <strain evidence="5 6">Georgia GA2</strain>
    </source>
</reference>
<evidence type="ECO:0000256" key="2">
    <source>
        <dbReference type="PROSITE-ProRule" id="PRU00059"/>
    </source>
</evidence>
<dbReference type="Proteomes" id="UP000007266">
    <property type="component" value="Linkage group 3"/>
</dbReference>
<dbReference type="InterPro" id="IPR035914">
    <property type="entry name" value="Sperma_CUB_dom_sf"/>
</dbReference>
<organism evidence="5 6">
    <name type="scientific">Tribolium castaneum</name>
    <name type="common">Red flour beetle</name>
    <dbReference type="NCBI Taxonomy" id="7070"/>
    <lineage>
        <taxon>Eukaryota</taxon>
        <taxon>Metazoa</taxon>
        <taxon>Ecdysozoa</taxon>
        <taxon>Arthropoda</taxon>
        <taxon>Hexapoda</taxon>
        <taxon>Insecta</taxon>
        <taxon>Pterygota</taxon>
        <taxon>Neoptera</taxon>
        <taxon>Endopterygota</taxon>
        <taxon>Coleoptera</taxon>
        <taxon>Polyphaga</taxon>
        <taxon>Cucujiformia</taxon>
        <taxon>Tenebrionidae</taxon>
        <taxon>Tenebrionidae incertae sedis</taxon>
        <taxon>Tribolium</taxon>
    </lineage>
</organism>
<dbReference type="Gene3D" id="2.60.120.290">
    <property type="entry name" value="Spermadhesin, CUB domain"/>
    <property type="match status" value="2"/>
</dbReference>
<feature type="chain" id="PRO_5007300161" description="CUB domain-containing protein" evidence="3">
    <location>
        <begin position="19"/>
        <end position="376"/>
    </location>
</feature>
<feature type="domain" description="CUB" evidence="4">
    <location>
        <begin position="87"/>
        <end position="165"/>
    </location>
</feature>
<dbReference type="Pfam" id="PF26080">
    <property type="entry name" value="CUB_animal"/>
    <property type="match status" value="1"/>
</dbReference>
<dbReference type="InterPro" id="IPR058698">
    <property type="entry name" value="CUB_metazoa"/>
</dbReference>
<dbReference type="Pfam" id="PF00431">
    <property type="entry name" value="CUB"/>
    <property type="match status" value="1"/>
</dbReference>
<comment type="caution">
    <text evidence="2">Lacks conserved residue(s) required for the propagation of feature annotation.</text>
</comment>
<dbReference type="EMBL" id="KQ971318">
    <property type="protein sequence ID" value="KYB28951.1"/>
    <property type="molecule type" value="Genomic_DNA"/>
</dbReference>
<evidence type="ECO:0000259" key="4">
    <source>
        <dbReference type="PROSITE" id="PS01180"/>
    </source>
</evidence>
<dbReference type="OMA" id="STKENCT"/>
<dbReference type="PROSITE" id="PS01180">
    <property type="entry name" value="CUB"/>
    <property type="match status" value="2"/>
</dbReference>
<keyword evidence="1" id="KW-1015">Disulfide bond</keyword>
<sequence>MKRVLIVLLLTYFQPILSKTDQPVSINFRHSKFWPVGVVRFPNTVCNSLEGYTGTCYTKWECHNLGGVASGSCANGIGTCCIFQGTCGGNSSYNNTYFTNRGFPNTVSNSSSCTFTIKKCNSDICQVRLDFLNLNLAQPDGNGNCITDSLIISGGASNLPIICGQTVANTDIILMIATGALTFARSWNIKITQLACDCPSLAPTGCLMYYTALSGTVNSFNYGTTLSGGLVINPMNMTRPGTRQLANENYGVCVQMQPGYCAIEWSQGPGDTSFTVSNDTAFADASSVGLPGFPVIGTMCNTDFVVIPNPIYANGTTVGADRFCGNQLPTVISSSKPFVLTVVTDENDVSDVANRGFSLTYRQIPCGAPNGMLVLP</sequence>
<dbReference type="PANTHER" id="PTHR33236:SF5">
    <property type="entry name" value="CUB DOMAIN-CONTAINING PROTEIN"/>
    <property type="match status" value="1"/>
</dbReference>
<protein>
    <recommendedName>
        <fullName evidence="4">CUB domain-containing protein</fullName>
    </recommendedName>
</protein>
<evidence type="ECO:0000256" key="1">
    <source>
        <dbReference type="ARBA" id="ARBA00023157"/>
    </source>
</evidence>
<feature type="domain" description="CUB" evidence="4">
    <location>
        <begin position="227"/>
        <end position="364"/>
    </location>
</feature>
<dbReference type="PANTHER" id="PTHR33236">
    <property type="entry name" value="INTRAFLAGELLAR TRANSPORT PROTEIN 122 FAMILY PROTEIN-RELATED"/>
    <property type="match status" value="1"/>
</dbReference>
<dbReference type="AlphaFoldDB" id="A0A139WM75"/>
<evidence type="ECO:0000256" key="3">
    <source>
        <dbReference type="SAM" id="SignalP"/>
    </source>
</evidence>
<gene>
    <name evidence="5" type="primary">AUGUSTUS-3.0.2_34572</name>
    <name evidence="5" type="ORF">TcasGA2_TC034572</name>
</gene>
<feature type="signal peptide" evidence="3">
    <location>
        <begin position="1"/>
        <end position="18"/>
    </location>
</feature>
<proteinExistence type="predicted"/>
<dbReference type="InterPro" id="IPR000859">
    <property type="entry name" value="CUB_dom"/>
</dbReference>
<reference evidence="5 6" key="2">
    <citation type="journal article" date="2010" name="Nucleic Acids Res.">
        <title>BeetleBase in 2010: revisions to provide comprehensive genomic information for Tribolium castaneum.</title>
        <authorList>
            <person name="Kim H.S."/>
            <person name="Murphy T."/>
            <person name="Xia J."/>
            <person name="Caragea D."/>
            <person name="Park Y."/>
            <person name="Beeman R.W."/>
            <person name="Lorenzen M.D."/>
            <person name="Butcher S."/>
            <person name="Manak J.R."/>
            <person name="Brown S.J."/>
        </authorList>
    </citation>
    <scope>GENOME REANNOTATION</scope>
    <source>
        <strain evidence="5 6">Georgia GA2</strain>
    </source>
</reference>
<evidence type="ECO:0000313" key="5">
    <source>
        <dbReference type="EMBL" id="KYB28951.1"/>
    </source>
</evidence>
<dbReference type="STRING" id="7070.A0A139WM75"/>
<dbReference type="SUPFAM" id="SSF49854">
    <property type="entry name" value="Spermadhesin, CUB domain"/>
    <property type="match status" value="2"/>
</dbReference>
<dbReference type="InParanoid" id="A0A139WM75"/>
<keyword evidence="6" id="KW-1185">Reference proteome</keyword>
<keyword evidence="3" id="KW-0732">Signal</keyword>
<accession>A0A139WM75</accession>